<evidence type="ECO:0000313" key="3">
    <source>
        <dbReference type="EMBL" id="QPJ60585.1"/>
    </source>
</evidence>
<protein>
    <recommendedName>
        <fullName evidence="2">DUF7948 domain-containing protein</fullName>
    </recommendedName>
</protein>
<dbReference type="Proteomes" id="UP000594688">
    <property type="component" value="Chromosome"/>
</dbReference>
<dbReference type="PRINTS" id="PR00313">
    <property type="entry name" value="CABNDNGRPT"/>
</dbReference>
<dbReference type="InterPro" id="IPR057708">
    <property type="entry name" value="DUF7948"/>
</dbReference>
<proteinExistence type="predicted"/>
<evidence type="ECO:0000259" key="2">
    <source>
        <dbReference type="Pfam" id="PF25778"/>
    </source>
</evidence>
<accession>A0A7T0FYZ1</accession>
<dbReference type="AlphaFoldDB" id="A0A7T0FYZ1"/>
<feature type="transmembrane region" description="Helical" evidence="1">
    <location>
        <begin position="12"/>
        <end position="33"/>
    </location>
</feature>
<dbReference type="InterPro" id="IPR010620">
    <property type="entry name" value="SBBP_repeat"/>
</dbReference>
<dbReference type="EMBL" id="CP048685">
    <property type="protein sequence ID" value="QPJ60585.1"/>
    <property type="molecule type" value="Genomic_DNA"/>
</dbReference>
<feature type="domain" description="DUF7948" evidence="2">
    <location>
        <begin position="71"/>
        <end position="278"/>
    </location>
</feature>
<dbReference type="PANTHER" id="PTHR35580">
    <property type="entry name" value="CELL SURFACE GLYCOPROTEIN (S-LAYER PROTEIN)-LIKE PROTEIN"/>
    <property type="match status" value="1"/>
</dbReference>
<reference evidence="3 4" key="1">
    <citation type="submission" date="2020-02" db="EMBL/GenBank/DDBJ databases">
        <title>Genomic and physiological characterization of two novel Nitrospinaceae genera.</title>
        <authorList>
            <person name="Mueller A.J."/>
            <person name="Jung M.-Y."/>
            <person name="Strachan C.R."/>
            <person name="Herbold C.W."/>
            <person name="Kirkegaard R.H."/>
            <person name="Daims H."/>
        </authorList>
    </citation>
    <scope>NUCLEOTIDE SEQUENCE [LARGE SCALE GENOMIC DNA]</scope>
    <source>
        <strain evidence="3">EB</strain>
    </source>
</reference>
<sequence length="910" mass="95608">MLAAIKNPKIRSSIRFLTVATLFVAFSLVWFGYSTTNGKKAGKFKKPEVTRTGGQTSDRMSTRIQHLPLYFERNVGQAPEEVHYLTRGSGYGVLFNDTSATILFSNQAKEKKVSLKNETGKTSLLKLHWENARPSFPVGESLQKTRFHYFSGNQQDQWHTDIETYLAVRYPGVYPGIDLVFYGNRQQPEYDFIVAPGANFQNIRLNFEGAQSLNIGSNGRLNIRTSNGTLSQDAPRIYQVIDGKKISREGGYTLDSQNRVGFHIAHYDPDHPLIIDPVLLLRTYSTYLGGSGAEVGFDIALDSSGNAYIAGRTTSSDFPTQGAFQGSLSGGSGSDAFVAKLSADGTSLVYGTYLGGIGFDEALSVAVNSSGQAHITGRTTSTGFPTQNPLQGSLSGGAGEDAFVTKLSADGASLVFSTYLGGGNTDQGHGITVDSSGNVYVTGQTNSTNFPTSLAFQGALAGGAGNDVFLTKIAPSGLSFIFSTYLGGTGEDLGRGVALDSDQNAYLTGSTKSTNFPTQSPFQGNIGDGTGTANDAFFTKFNSNGASLAFSSYFGGTGEDVGNDIAVDNADRLVITGRTASTNFPTAIPFQGALSGGSGTDAFVSRILVDGNGLQFSTYLGGDAFDEGMSVTVDSAFSVLVAGRTDSTDFPVRNALQGDLNGGSGSDGFATRFNSFGNLQSWSTYIGGTGTEQATGIAVDSALDAYVVGFTGSTDFQTETPFQGTLGGGGLDAFLTKLRLIDVNPELASSSSVMSPYYQVSDDVYSFIAITHPSLAGMNSRIGVRAVAFNNDGFQFGTTQEFTVDAGQTAKIFFAQPTNANINPGNIPGANFIIGTLGSGRVRFGPIASEPTEVIPGPGGGLPDVTMLSYWGAVVIEGFLSGFAVSFVGDINDTGSHPDMAPGHMPTGVN</sequence>
<dbReference type="KEGG" id="nli:G3M70_01255"/>
<keyword evidence="1" id="KW-0812">Transmembrane</keyword>
<gene>
    <name evidence="3" type="ORF">G3M70_01255</name>
</gene>
<dbReference type="Pfam" id="PF25778">
    <property type="entry name" value="DUF7948"/>
    <property type="match status" value="1"/>
</dbReference>
<evidence type="ECO:0000313" key="4">
    <source>
        <dbReference type="Proteomes" id="UP000594688"/>
    </source>
</evidence>
<keyword evidence="1" id="KW-0472">Membrane</keyword>
<dbReference type="Pfam" id="PF06739">
    <property type="entry name" value="SBBP"/>
    <property type="match status" value="4"/>
</dbReference>
<evidence type="ECO:0000256" key="1">
    <source>
        <dbReference type="SAM" id="Phobius"/>
    </source>
</evidence>
<organism evidence="3 4">
    <name type="scientific">Candidatus Nitronauta litoralis</name>
    <dbReference type="NCBI Taxonomy" id="2705533"/>
    <lineage>
        <taxon>Bacteria</taxon>
        <taxon>Pseudomonadati</taxon>
        <taxon>Nitrospinota/Tectimicrobiota group</taxon>
        <taxon>Nitrospinota</taxon>
        <taxon>Nitrospinia</taxon>
        <taxon>Nitrospinales</taxon>
        <taxon>Nitrospinaceae</taxon>
        <taxon>Candidatus Nitronauta</taxon>
    </lineage>
</organism>
<name>A0A7T0FYZ1_9BACT</name>
<keyword evidence="1" id="KW-1133">Transmembrane helix</keyword>
<dbReference type="PANTHER" id="PTHR35580:SF1">
    <property type="entry name" value="PHYTASE-LIKE DOMAIN-CONTAINING PROTEIN"/>
    <property type="match status" value="1"/>
</dbReference>
<dbReference type="InterPro" id="IPR052918">
    <property type="entry name" value="Motility_Chemotaxis_Reg"/>
</dbReference>